<evidence type="ECO:0000313" key="2">
    <source>
        <dbReference type="Proteomes" id="UP001214250"/>
    </source>
</evidence>
<reference evidence="1 2" key="1">
    <citation type="submission" date="2023-02" db="EMBL/GenBank/DDBJ databases">
        <title>Genome sequence of Lentisphaera profundi SAORIC-696.</title>
        <authorList>
            <person name="Kim e."/>
            <person name="Cho J.-C."/>
            <person name="Choi A."/>
            <person name="Kang I."/>
        </authorList>
    </citation>
    <scope>NUCLEOTIDE SEQUENCE [LARGE SCALE GENOMIC DNA]</scope>
    <source>
        <strain evidence="1 2">SAORIC-696</strain>
    </source>
</reference>
<accession>A0ABY7VPN9</accession>
<name>A0ABY7VPN9_9BACT</name>
<dbReference type="InterPro" id="IPR029044">
    <property type="entry name" value="Nucleotide-diphossugar_trans"/>
</dbReference>
<dbReference type="SUPFAM" id="SSF53448">
    <property type="entry name" value="Nucleotide-diphospho-sugar transferases"/>
    <property type="match status" value="1"/>
</dbReference>
<dbReference type="Proteomes" id="UP001214250">
    <property type="component" value="Chromosome 1"/>
</dbReference>
<gene>
    <name evidence="1" type="ORF">PQO03_09550</name>
</gene>
<proteinExistence type="predicted"/>
<keyword evidence="2" id="KW-1185">Reference proteome</keyword>
<dbReference type="Gene3D" id="3.90.550.10">
    <property type="entry name" value="Spore Coat Polysaccharide Biosynthesis Protein SpsA, Chain A"/>
    <property type="match status" value="1"/>
</dbReference>
<sequence length="281" mass="32645">MLERNLRHVKLVRLEELEIFDPQLKKCESSRSRVEYFFTMSPCLPLYVLATGENIGSITYLDADLYFFDSFEKVFEEIGDANIAIIPHNYTEGMLKKGAVKNGVYNVGWITWKYNDEGLKCLNEWREKCIEWCYDKHEDDRFADQKYLDTWPSTFDGVKIITHPGANLAPWNAGNYHLEIVSEAVVVDTQALLFYHFHGLKQLNMREFDCHLSTYFVGTNKNVLINALYIPYINRLIEISDVPITSIRGQQVGLIGLFKKHLKLFLKRRQGDIIHVDSPIP</sequence>
<evidence type="ECO:0008006" key="3">
    <source>
        <dbReference type="Google" id="ProtNLM"/>
    </source>
</evidence>
<organism evidence="1 2">
    <name type="scientific">Lentisphaera profundi</name>
    <dbReference type="NCBI Taxonomy" id="1658616"/>
    <lineage>
        <taxon>Bacteria</taxon>
        <taxon>Pseudomonadati</taxon>
        <taxon>Lentisphaerota</taxon>
        <taxon>Lentisphaeria</taxon>
        <taxon>Lentisphaerales</taxon>
        <taxon>Lentisphaeraceae</taxon>
        <taxon>Lentisphaera</taxon>
    </lineage>
</organism>
<protein>
    <recommendedName>
        <fullName evidence="3">Glycosyl transferase</fullName>
    </recommendedName>
</protein>
<dbReference type="EMBL" id="CP117811">
    <property type="protein sequence ID" value="WDE95957.1"/>
    <property type="molecule type" value="Genomic_DNA"/>
</dbReference>
<dbReference type="RefSeq" id="WP_274149873.1">
    <property type="nucleotide sequence ID" value="NZ_CP117811.1"/>
</dbReference>
<evidence type="ECO:0000313" key="1">
    <source>
        <dbReference type="EMBL" id="WDE95957.1"/>
    </source>
</evidence>